<comment type="caution">
    <text evidence="1">The sequence shown here is derived from an EMBL/GenBank/DDBJ whole genome shotgun (WGS) entry which is preliminary data.</text>
</comment>
<reference evidence="1" key="1">
    <citation type="submission" date="2022-06" db="EMBL/GenBank/DDBJ databases">
        <title>Aeoliella straminimaris, a novel planctomycete from sediments.</title>
        <authorList>
            <person name="Vitorino I.R."/>
            <person name="Lage O.M."/>
        </authorList>
    </citation>
    <scope>NUCLEOTIDE SEQUENCE</scope>
    <source>
        <strain evidence="1">ICT_H6.2</strain>
    </source>
</reference>
<proteinExistence type="predicted"/>
<dbReference type="AlphaFoldDB" id="A0A9X2FA61"/>
<evidence type="ECO:0000313" key="1">
    <source>
        <dbReference type="EMBL" id="MCO6044453.1"/>
    </source>
</evidence>
<gene>
    <name evidence="1" type="ORF">NG895_11110</name>
</gene>
<protein>
    <submittedName>
        <fullName evidence="1">Uncharacterized protein</fullName>
    </submittedName>
</protein>
<evidence type="ECO:0000313" key="2">
    <source>
        <dbReference type="Proteomes" id="UP001155241"/>
    </source>
</evidence>
<organism evidence="1 2">
    <name type="scientific">Aeoliella straminimaris</name>
    <dbReference type="NCBI Taxonomy" id="2954799"/>
    <lineage>
        <taxon>Bacteria</taxon>
        <taxon>Pseudomonadati</taxon>
        <taxon>Planctomycetota</taxon>
        <taxon>Planctomycetia</taxon>
        <taxon>Pirellulales</taxon>
        <taxon>Lacipirellulaceae</taxon>
        <taxon>Aeoliella</taxon>
    </lineage>
</organism>
<keyword evidence="2" id="KW-1185">Reference proteome</keyword>
<sequence>MVAAEPPLGELLSLGLDGDGAFACAGESAVNSICKIIAKQHIHGQSQLIE</sequence>
<dbReference type="EMBL" id="JAMXLR010000036">
    <property type="protein sequence ID" value="MCO6044453.1"/>
    <property type="molecule type" value="Genomic_DNA"/>
</dbReference>
<accession>A0A9X2FA61</accession>
<dbReference type="RefSeq" id="WP_252852555.1">
    <property type="nucleotide sequence ID" value="NZ_JAMXLR010000036.1"/>
</dbReference>
<dbReference type="Proteomes" id="UP001155241">
    <property type="component" value="Unassembled WGS sequence"/>
</dbReference>
<name>A0A9X2FA61_9BACT</name>